<accession>A0A498M039</accession>
<feature type="region of interest" description="Disordered" evidence="7">
    <location>
        <begin position="162"/>
        <end position="187"/>
    </location>
</feature>
<dbReference type="InterPro" id="IPR029071">
    <property type="entry name" value="Ubiquitin-like_domsf"/>
</dbReference>
<dbReference type="Pfam" id="PF25343">
    <property type="entry name" value="PH_UBFD1_C"/>
    <property type="match status" value="1"/>
</dbReference>
<evidence type="ECO:0000256" key="1">
    <source>
        <dbReference type="ARBA" id="ARBA00004370"/>
    </source>
</evidence>
<dbReference type="InterPro" id="IPR057455">
    <property type="entry name" value="UBFD1_C"/>
</dbReference>
<evidence type="ECO:0000256" key="7">
    <source>
        <dbReference type="SAM" id="MobiDB-lite"/>
    </source>
</evidence>
<proteinExistence type="inferred from homology"/>
<dbReference type="Proteomes" id="UP000290572">
    <property type="component" value="Unassembled WGS sequence"/>
</dbReference>
<comment type="caution">
    <text evidence="9">The sequence shown here is derived from an EMBL/GenBank/DDBJ whole genome shotgun (WGS) entry which is preliminary data.</text>
</comment>
<evidence type="ECO:0000256" key="6">
    <source>
        <dbReference type="ARBA" id="ARBA00023180"/>
    </source>
</evidence>
<dbReference type="EMBL" id="QBIY01013177">
    <property type="protein sequence ID" value="RXN10727.1"/>
    <property type="molecule type" value="Genomic_DNA"/>
</dbReference>
<dbReference type="Pfam" id="PF06060">
    <property type="entry name" value="Mesothelin"/>
    <property type="match status" value="1"/>
</dbReference>
<keyword evidence="10" id="KW-1185">Reference proteome</keyword>
<dbReference type="Pfam" id="PF16100">
    <property type="entry name" value="RMI2"/>
    <property type="match status" value="1"/>
</dbReference>
<protein>
    <recommendedName>
        <fullName evidence="8">Ubiquitin-like domain-containing protein</fullName>
    </recommendedName>
</protein>
<dbReference type="Gene3D" id="2.40.50.140">
    <property type="entry name" value="Nucleic acid-binding proteins"/>
    <property type="match status" value="1"/>
</dbReference>
<dbReference type="CDD" id="cd17047">
    <property type="entry name" value="Ubl_UBFD1"/>
    <property type="match status" value="1"/>
</dbReference>
<name>A0A498M039_LABRO</name>
<dbReference type="STRING" id="84645.A0A498M039"/>
<dbReference type="SUPFAM" id="SSF54236">
    <property type="entry name" value="Ubiquitin-like"/>
    <property type="match status" value="1"/>
</dbReference>
<evidence type="ECO:0000313" key="10">
    <source>
        <dbReference type="Proteomes" id="UP000290572"/>
    </source>
</evidence>
<dbReference type="GO" id="GO:0009986">
    <property type="term" value="C:cell surface"/>
    <property type="evidence" value="ECO:0007669"/>
    <property type="project" value="TreeGrafter"/>
</dbReference>
<keyword evidence="4" id="KW-0130">Cell adhesion</keyword>
<organism evidence="9 10">
    <name type="scientific">Labeo rohita</name>
    <name type="common">Indian major carp</name>
    <name type="synonym">Cyprinus rohita</name>
    <dbReference type="NCBI Taxonomy" id="84645"/>
    <lineage>
        <taxon>Eukaryota</taxon>
        <taxon>Metazoa</taxon>
        <taxon>Chordata</taxon>
        <taxon>Craniata</taxon>
        <taxon>Vertebrata</taxon>
        <taxon>Euteleostomi</taxon>
        <taxon>Actinopterygii</taxon>
        <taxon>Neopterygii</taxon>
        <taxon>Teleostei</taxon>
        <taxon>Ostariophysi</taxon>
        <taxon>Cypriniformes</taxon>
        <taxon>Cyprinidae</taxon>
        <taxon>Labeoninae</taxon>
        <taxon>Labeonini</taxon>
        <taxon>Labeo</taxon>
    </lineage>
</organism>
<evidence type="ECO:0000259" key="8">
    <source>
        <dbReference type="PROSITE" id="PS50053"/>
    </source>
</evidence>
<comment type="similarity">
    <text evidence="2">Belongs to the mesothelin family.</text>
</comment>
<gene>
    <name evidence="9" type="ORF">ROHU_030483</name>
</gene>
<dbReference type="PANTHER" id="PTHR23412">
    <property type="entry name" value="STEREOCILIN RELATED"/>
    <property type="match status" value="1"/>
</dbReference>
<dbReference type="InterPro" id="IPR032245">
    <property type="entry name" value="RMI2"/>
</dbReference>
<reference evidence="9 10" key="1">
    <citation type="submission" date="2018-03" db="EMBL/GenBank/DDBJ databases">
        <title>Draft genome sequence of Rohu Carp (Labeo rohita).</title>
        <authorList>
            <person name="Das P."/>
            <person name="Kushwaha B."/>
            <person name="Joshi C.G."/>
            <person name="Kumar D."/>
            <person name="Nagpure N.S."/>
            <person name="Sahoo L."/>
            <person name="Das S.P."/>
            <person name="Bit A."/>
            <person name="Patnaik S."/>
            <person name="Meher P.K."/>
            <person name="Jayasankar P."/>
            <person name="Koringa P.G."/>
            <person name="Patel N.V."/>
            <person name="Hinsu A.T."/>
            <person name="Kumar R."/>
            <person name="Pandey M."/>
            <person name="Agarwal S."/>
            <person name="Srivastava S."/>
            <person name="Singh M."/>
            <person name="Iquebal M.A."/>
            <person name="Jaiswal S."/>
            <person name="Angadi U.B."/>
            <person name="Kumar N."/>
            <person name="Raza M."/>
            <person name="Shah T.M."/>
            <person name="Rai A."/>
            <person name="Jena J.K."/>
        </authorList>
    </citation>
    <scope>NUCLEOTIDE SEQUENCE [LARGE SCALE GENOMIC DNA]</scope>
    <source>
        <strain evidence="9">DASCIFA01</strain>
        <tissue evidence="9">Testis</tissue>
    </source>
</reference>
<dbReference type="InterPro" id="IPR026664">
    <property type="entry name" value="Stereocilin-rel"/>
</dbReference>
<dbReference type="InterPro" id="IPR010335">
    <property type="entry name" value="Mesothelin"/>
</dbReference>
<feature type="domain" description="Ubiquitin-like" evidence="8">
    <location>
        <begin position="65"/>
        <end position="134"/>
    </location>
</feature>
<evidence type="ECO:0000256" key="5">
    <source>
        <dbReference type="ARBA" id="ARBA00023136"/>
    </source>
</evidence>
<dbReference type="PANTHER" id="PTHR23412:SF6">
    <property type="entry name" value="MESOTHELIN"/>
    <property type="match status" value="1"/>
</dbReference>
<dbReference type="Gene3D" id="3.10.20.90">
    <property type="entry name" value="Phosphatidylinositol 3-kinase Catalytic Subunit, Chain A, domain 1"/>
    <property type="match status" value="1"/>
</dbReference>
<feature type="region of interest" description="Disordered" evidence="7">
    <location>
        <begin position="23"/>
        <end position="64"/>
    </location>
</feature>
<sequence>MAAQDGSEVVGMEAEVTQKVPEVLCEAAGQEDAAGTEQASLADGESTSAQPAAVSNGEESDEGKEMVDVKIIWNKNKYDLKIPLDGTGAKLKEKIHTLTGLPPAMQKVMYKGLLPEDKTLREIKVTNGAKIMVVGSTINDVLAVNTPKEVIQQEVKAEENKKEPLCRQKQHRKVLDKGKPDDVMPSIKGAKERLPTVPLSGMYNKSGGKVRLTFKLEQDQLWIGTKERTEKIPMGSIKNVVTEPIEGHEDYHMMCLVDYQNVGCVNSTVNVRDWFQLYFQKFSASAALGDFIALNPNFDGLLVLDLLTPEQKAELIFQLEASAKLDLSDITQIFQSFLQPLTNVTLNITSVSSNGLEKNLTDFLVSLRPLGRFIRSCVIISQTTNVSSIRNETIQLLVNWTETYVTQTLINTFNISSFSDWFQYVVLPIVRKALLTNQTLAENTTEIYNYVFYVELNNNFGLMDSATQRSVLNDFILPFLFKNQNTGVGCTLPFNNSVDFILQNFGNFSTLALLQDFSTFSRNFSAVDALPVLTLAQLGELVFSPPARPEDRGNILTRVFDFLLQSSNRDKLKGFIPSLQTQARKANFSCENYRVIFDRMDQALSPLAPNQTEALLTIRDSVMMIPPDECIERTAQCTTIPVNESVLCANVSSSALDQFLNGTAPNTTGVCDFTVLQFACLPTLSQLNSQQVADLLACKLSSNVTKETWKLFFTKISTNLDDALVKFSNKTLSASSVALSDVLDVIADTRISRFSPQRLRDPVFIQSWFQGRLKAFLPSVSQRLLSCFSTRNFTCESYRTIYVELNSKFGLMDSATQRFVLNEFIRPFLSRQYNTGVQCTLPFNNSVDFILQNFGSFSPLALLQDFSSLSRNFSAVDALPVLTLAQLGELVFSPPARPEDRGNILTRVFDFLLQSSNRDKLKGFIPSLQTQARKANFSCENYRVIFDRMDQALSPLAPNQTEALLTIRDSVMMIPPDECIERTAQCTTIPVNESVLCANVSSSALDQFLNGTAPNTTGVCDFTVLQFACLPTLSQLNSQQVADLLACKLSSNVTKETWKLFFTKISTNLDDALVKFSNKTLNESSVALSDVLDVIADARISRFSPQRLRDPVFIQSWFQGRLKAFLPSVSQRLLSCFSTRNFTCESYRTIYVELNSKFGLMDSATQRFVLNEFIRPFLSRQYNTGVQCTLPFNNSVDFILQNFGSFSPLALLQDFSSLSRNFSAVDALPVLTLAQLGELVFSPPARPEDRGNILTRVFDFLLQSSNRDKLNGFIPSLQTQARKANFSCENYRVIFDRMDQALSPLAPNQTEALLTIRDSVMMIPPDECIERTAQCTTIPVNESVLCANVSSSALDQFLNGTAPNTTGVCDFTVLQFACLPTLSQLNSQQVADLLACKLSSNVTKETWKLFFTKISTNLDDALVKFSNKTLSASSVALSDVLDVIADARISRFSPQRLRDPVFIQSWFQGRLKAFLPSVSQRLLSCFSTRNFTCESYRTIYVELNSKFGLMDSATQRFVLNEFIRPFLSRQYNTGVQCTLPFNNSVDFILQNFGSFSPLALLQDFSSLSRNFSAVDALPVLTLAQLGELVFSPPARPEDRGNILTRVFDFLLQSSNRDKLNGFIPSLQTQARKANFSCENYRVIFDRMDQALSPLAPNQTEALLTIRDSVMMIPPDECIERTAQCTTIPVNESVLCANVSSSALDQFLNGTAPNTTGVCNFAVLQFACLPTLSQLNSQQVADLLACKLSSNVTKETWKLFFTKISTNLDDALVKFSNKTLSASSVALSDVLDVITDARISRFSPQRLRDPVFIQSWFQGRLKAFLPSVSQRLLSCFSTRNFTCESYRTIYVELNSKFGLMDSATQRFVLNEFIRPFLSRQYNTGVQCTLPFNNSVDFILQNFGSFSPLALLQDFSSLSRNFSAVDALPVLTLAQLGELVFSPPARPEDRGNILTRVFDFLLQSSNRDKLNGFIPSLQTQARKANFSCENYRVIFDRMDQALSPLAPNQTEALLTIRDSVMMIPPDECIERTAQCTTIPVNESVLCANVSSSALDQFLSGTAPNTTGVCDFTVLQFACLPTLSQLNSQQVADLLACKLSSNVTKETWKLFFTKISTNLDDALVKFSNKTLSESSVALSDVLDVIADARISRFSPQRLRDPVFIQSWFQGRLKAFLPSVSQRLLSCFSTRNFTCESYRTIYVELNSKFGLMDSATQRFVLNEFIRPFLSRQYNTGVQCTLPFNNSVDFILQNFGSFSPLALLQDFSSLSRNFSAVDALPVLTLAQLGELVFSPPARPEDRGNILTRVFDFLLQSSNRDKLKGFIPSLQTQARKANFSCENYRVIFDRMDQALSPLAPNQTEALLMIRDSVMMIPPDECIERTAQCTTIPVNESVLCANVSSSALDQFLNGTAPNTTGVCDFTVLQFACLPTLSQLNSQQVADLLACKLSSNVTKETWKLFFTKISTNLDEALVKFSNKTLSASSVALSDVLDVIADTHISRFSPQRLRDPVFIQSWFQGRLKAFLPSVSQRLLSCFSTRNFTCESYRTIYVELNSKFGLMDSATQRFVLNEFIRPFLSRQYNTGVQCTLPFNNSVDFILQNFGSFSPLALLQDFSSLSRNFSAVDALPVLTLAQLGELVFSPPARPEDRGNILTRVFDFLLQSSNRDKLKGFIPSLQTQARKANFSCENYRVIFDRMDQALSPLAPNQTEALLTIRDSVMMIPPDECIERTAQCTTIPVNESVLCANVSSSALDQFLSGTAPNTTGVCNFTVLQFACLPTLSQLNSQQVADLLACKLSSNVTKRTWKLFFTKISTNLDDALVKFSNKTLSESSMALSDVLDVIADTRISRFSPQRLRDPVFIQSWFQGRLKHFLPSVSQRLLSCLSTKNLTCEAYRAITTTFVNAPLRDGQDICSLNVTEKQQQVYTDFMKAFLSRKDIDDPGCLKDTSDSAQWVTKNFGPFVQSAPLTDLVTLNKNFTAVDVLPQLGLKQLAEFSRTPGALTTLQNVTNVMQYVKDCQLPAFFDLFSEKVQEILPTLEVKTALIKNVFDRPILSNLSITNQEVVVWLQKRLNPLLANFSESLVSPFFTILNTRDCNITQTALVLLDAVRPSLPIITTNAIYNNILNSFKGPQPLRCYISNSFIKFLNESLYGFGPLPDLATFLTLIPPTRKSELINSIAPSELGSYLRQPKVVNNDSQTCAVFNSFTKTPEFLETFLNKDLMGSNDTLNASCQSYKTMVGVLGSSFNFTGSQITKGDVYATIKTYLKTDAEAKCYSSTDAKLSSTAWFVNYIGVFITSLTLDDLYSFGPDKTMKIFAVNSENIKLFNQKELPKKVISRYTELIFLQNSSFNLFELPSVLQCDAPVSAFTTLSESQANTILGNFKTSCSDVDPAISTALTGHIKTIDASTITTLGSQIVGLTTTQINSAPPGVLVNSVSTLGNMSGWSLGQAKAIVEVLLSENFKIETSSTLLTLGSLIGGIPSTVLTIIQPAQILETSKNTEFVKNIVAAPEIVQKTVVNQIIKVGSTPSVLMTNVPSDLASQIPRQFLDLTTTVDVTVLQEFNKKKWKPEQAVLFFDSVAEAFTEPDNVSVEVLQGFTCSRVQTFTQTKIKGLIKACRPRSGRNRVVLSETQLTCMYSFIRKEPVVDFENYPSDVLLYFDYGTINKTLCKAYFTQVGAADLSIFSSTLNGRKEILLSNAIDCLNDLARFMKTFLKFVRGRNTPKLQMKKLFQAIIVTSTRTKRAASDCIKGNITSVIINDDSFPFGYTEAQFGHCLSSTVVKENLASLCEKIDDSAFQRIILDKLKEVQPNGLSEDQVQVLKSVSRNATVDEISKWNITKSDTLAALMNANDGDWSSAQSELIITKYLSAKNNLTATEINLVKGPNLCSLNASVLSAILPEDLRGSDALNVVKCSSEKKKALFTIANKAFPISSTRSSRSILSAYQLIESYLAVLKMMGTSFLSADRARSPPVKVLSSQLREGKESQTASGKSEYVIRRLGPGEQRSLQVSVVWMQGTVLEVQSDLNTALILDETGNFVVSGINNVPKGKPCLSPGKYVMVMGVIQSHNPEPLLRAVKMADLSENALIHRKNWIYEVEDLQQILP</sequence>
<dbReference type="PROSITE" id="PS50053">
    <property type="entry name" value="UBIQUITIN_2"/>
    <property type="match status" value="1"/>
</dbReference>
<keyword evidence="5" id="KW-0472">Membrane</keyword>
<evidence type="ECO:0000256" key="3">
    <source>
        <dbReference type="ARBA" id="ARBA00022729"/>
    </source>
</evidence>
<dbReference type="InterPro" id="IPR000626">
    <property type="entry name" value="Ubiquitin-like_dom"/>
</dbReference>
<dbReference type="GO" id="GO:0007160">
    <property type="term" value="P:cell-matrix adhesion"/>
    <property type="evidence" value="ECO:0007669"/>
    <property type="project" value="TreeGrafter"/>
</dbReference>
<dbReference type="SMART" id="SM00213">
    <property type="entry name" value="UBQ"/>
    <property type="match status" value="1"/>
</dbReference>
<keyword evidence="6" id="KW-0325">Glycoprotein</keyword>
<keyword evidence="3" id="KW-0732">Signal</keyword>
<evidence type="ECO:0000256" key="2">
    <source>
        <dbReference type="ARBA" id="ARBA00011016"/>
    </source>
</evidence>
<comment type="subcellular location">
    <subcellularLocation>
        <location evidence="1">Membrane</location>
    </subcellularLocation>
</comment>
<evidence type="ECO:0000256" key="4">
    <source>
        <dbReference type="ARBA" id="ARBA00022889"/>
    </source>
</evidence>
<dbReference type="Pfam" id="PF00240">
    <property type="entry name" value="ubiquitin"/>
    <property type="match status" value="1"/>
</dbReference>
<dbReference type="InterPro" id="IPR012340">
    <property type="entry name" value="NA-bd_OB-fold"/>
</dbReference>
<evidence type="ECO:0000313" key="9">
    <source>
        <dbReference type="EMBL" id="RXN10727.1"/>
    </source>
</evidence>
<dbReference type="GO" id="GO:0016020">
    <property type="term" value="C:membrane"/>
    <property type="evidence" value="ECO:0007669"/>
    <property type="project" value="UniProtKB-SubCell"/>
</dbReference>
<feature type="compositionally biased region" description="Basic and acidic residues" evidence="7">
    <location>
        <begin position="173"/>
        <end position="182"/>
    </location>
</feature>